<evidence type="ECO:0000313" key="1">
    <source>
        <dbReference type="EMBL" id="TKA81838.1"/>
    </source>
</evidence>
<comment type="caution">
    <text evidence="1">The sequence shown here is derived from an EMBL/GenBank/DDBJ whole genome shotgun (WGS) entry which is preliminary data.</text>
</comment>
<keyword evidence="2" id="KW-1185">Reference proteome</keyword>
<name>A0A4U0Y0H9_9PEZI</name>
<protein>
    <submittedName>
        <fullName evidence="1">Uncharacterized protein</fullName>
    </submittedName>
</protein>
<evidence type="ECO:0000313" key="2">
    <source>
        <dbReference type="Proteomes" id="UP000308768"/>
    </source>
</evidence>
<reference evidence="1 2" key="1">
    <citation type="submission" date="2017-03" db="EMBL/GenBank/DDBJ databases">
        <title>Genomes of endolithic fungi from Antarctica.</title>
        <authorList>
            <person name="Coleine C."/>
            <person name="Masonjones S."/>
            <person name="Stajich J.E."/>
        </authorList>
    </citation>
    <scope>NUCLEOTIDE SEQUENCE [LARGE SCALE GENOMIC DNA]</scope>
    <source>
        <strain evidence="1 2">CCFEE 5187</strain>
    </source>
</reference>
<sequence length="111" mass="13115">MLSTWADRVWSTAFLDIARATRPHETPQNKMAIDLEYMRGSWLVAQLEEAWFGNDIELRPFSTSTNAASLDELVENIMLAKQMFFVDYSDEELERAKLLLRRELRRLRTFE</sequence>
<dbReference type="STRING" id="331657.A0A4U0Y0H9"/>
<dbReference type="Proteomes" id="UP000308768">
    <property type="component" value="Unassembled WGS sequence"/>
</dbReference>
<dbReference type="EMBL" id="NAJN01000013">
    <property type="protein sequence ID" value="TKA81838.1"/>
    <property type="molecule type" value="Genomic_DNA"/>
</dbReference>
<gene>
    <name evidence="1" type="ORF">B0A49_01068</name>
</gene>
<dbReference type="OrthoDB" id="2013972at2759"/>
<proteinExistence type="predicted"/>
<accession>A0A4U0Y0H9</accession>
<organism evidence="1 2">
    <name type="scientific">Cryomyces minteri</name>
    <dbReference type="NCBI Taxonomy" id="331657"/>
    <lineage>
        <taxon>Eukaryota</taxon>
        <taxon>Fungi</taxon>
        <taxon>Dikarya</taxon>
        <taxon>Ascomycota</taxon>
        <taxon>Pezizomycotina</taxon>
        <taxon>Dothideomycetes</taxon>
        <taxon>Dothideomycetes incertae sedis</taxon>
        <taxon>Cryomyces</taxon>
    </lineage>
</organism>
<dbReference type="AlphaFoldDB" id="A0A4U0Y0H9"/>